<dbReference type="Proteomes" id="UP001517388">
    <property type="component" value="Unassembled WGS sequence"/>
</dbReference>
<accession>A0ACC7S363</accession>
<comment type="caution">
    <text evidence="1">The sequence shown here is derived from an EMBL/GenBank/DDBJ whole genome shotgun (WGS) entry which is preliminary data.</text>
</comment>
<keyword evidence="1" id="KW-0808">Transferase</keyword>
<keyword evidence="2" id="KW-1185">Reference proteome</keyword>
<reference evidence="2" key="1">
    <citation type="journal article" date="2020" name="Toxins">
        <title>Phylogenomic Analysis of Secondary Metabolism in the Toxic Cyanobacterial Genera Anabaena, Dolichospermum and Aphanizomenon.</title>
        <authorList>
            <person name="Oesterholm J."/>
            <person name="Popin R.V."/>
            <person name="Fewer D.P."/>
            <person name="Sivonen K."/>
        </authorList>
    </citation>
    <scope>NUCLEOTIDE SEQUENCE [LARGE SCALE GENOMIC DNA]</scope>
    <source>
        <strain evidence="2">UHCC 0037</strain>
    </source>
</reference>
<keyword evidence="1" id="KW-0489">Methyltransferase</keyword>
<sequence length="73" mass="8458">MITCIDYFAGIGAWELAAKILEQIYGYQVFTTYQFVEILPSAQQVLRSHYPLIPIHSDIKTYTPPQNIDVYFI</sequence>
<name>A0ACC7S363_DOLFA</name>
<protein>
    <submittedName>
        <fullName evidence="1">DNA cytosine methyltransferase</fullName>
    </submittedName>
</protein>
<evidence type="ECO:0000313" key="2">
    <source>
        <dbReference type="Proteomes" id="UP001517388"/>
    </source>
</evidence>
<organism evidence="1 2">
    <name type="scientific">Dolichospermum flos-aquae UHCC 0037</name>
    <dbReference type="NCBI Taxonomy" id="2590026"/>
    <lineage>
        <taxon>Bacteria</taxon>
        <taxon>Bacillati</taxon>
        <taxon>Cyanobacteriota</taxon>
        <taxon>Cyanophyceae</taxon>
        <taxon>Nostocales</taxon>
        <taxon>Aphanizomenonaceae</taxon>
        <taxon>Dolichospermum</taxon>
    </lineage>
</organism>
<evidence type="ECO:0000313" key="1">
    <source>
        <dbReference type="EMBL" id="MTJ42259.1"/>
    </source>
</evidence>
<proteinExistence type="predicted"/>
<gene>
    <name evidence="1" type="ORF">FJR39_03030</name>
</gene>
<dbReference type="EMBL" id="VILF01000001">
    <property type="protein sequence ID" value="MTJ42259.1"/>
    <property type="molecule type" value="Genomic_DNA"/>
</dbReference>